<gene>
    <name evidence="4" type="ORF">PEVE_00029901</name>
</gene>
<proteinExistence type="predicted"/>
<keyword evidence="2" id="KW-0472">Membrane</keyword>
<evidence type="ECO:0000256" key="1">
    <source>
        <dbReference type="SAM" id="MobiDB-lite"/>
    </source>
</evidence>
<evidence type="ECO:0000256" key="3">
    <source>
        <dbReference type="SAM" id="SignalP"/>
    </source>
</evidence>
<keyword evidence="2" id="KW-1133">Transmembrane helix</keyword>
<feature type="region of interest" description="Disordered" evidence="1">
    <location>
        <begin position="207"/>
        <end position="270"/>
    </location>
</feature>
<keyword evidence="2" id="KW-0812">Transmembrane</keyword>
<dbReference type="EMBL" id="CALNXI010004204">
    <property type="protein sequence ID" value="CAH3195286.1"/>
    <property type="molecule type" value="Genomic_DNA"/>
</dbReference>
<feature type="signal peptide" evidence="3">
    <location>
        <begin position="1"/>
        <end position="20"/>
    </location>
</feature>
<feature type="compositionally biased region" description="Basic and acidic residues" evidence="1">
    <location>
        <begin position="254"/>
        <end position="266"/>
    </location>
</feature>
<feature type="compositionally biased region" description="Basic and acidic residues" evidence="1">
    <location>
        <begin position="223"/>
        <end position="234"/>
    </location>
</feature>
<evidence type="ECO:0000313" key="4">
    <source>
        <dbReference type="EMBL" id="CAH3195286.1"/>
    </source>
</evidence>
<protein>
    <recommendedName>
        <fullName evidence="6">SEA domain-containing protein</fullName>
    </recommendedName>
</protein>
<evidence type="ECO:0000256" key="2">
    <source>
        <dbReference type="SAM" id="Phobius"/>
    </source>
</evidence>
<dbReference type="Proteomes" id="UP001159427">
    <property type="component" value="Unassembled WGS sequence"/>
</dbReference>
<feature type="transmembrane region" description="Helical" evidence="2">
    <location>
        <begin position="158"/>
        <end position="179"/>
    </location>
</feature>
<sequence length="367" mass="41459">MRFLALFIVVMCSFHLECSTKDLPSVYVRVSWKMVWRRFCHFVPFFAEKLSEKLYDAKTNVVKASRIRFINATELCKGKGNNAEAILVFFVSKSENDLGTGDVDRNITILAYIKMRDYWKNKKMALLDPVFIGQVKSVEILGKDKPDISEDFSESTRIGIGITVALIVIFLIAAIALCLRLKLKSSKRPLQDATTAISVPLHVIHSESSTSPQKTEAPPVYEFRGRARDERDGRSSNSSYTVRTSHGNTAVDDEYQRREKRYDGHSVRNHSNTTFEQEHGVGQESFNGYPAGSNGSVVLDYEDFVRITHAVEEDFDQLSDDARGFFKSLTKPKCRTAIPAYLNRTAALMHGMEADSLMVEKDITNID</sequence>
<organism evidence="4 5">
    <name type="scientific">Porites evermanni</name>
    <dbReference type="NCBI Taxonomy" id="104178"/>
    <lineage>
        <taxon>Eukaryota</taxon>
        <taxon>Metazoa</taxon>
        <taxon>Cnidaria</taxon>
        <taxon>Anthozoa</taxon>
        <taxon>Hexacorallia</taxon>
        <taxon>Scleractinia</taxon>
        <taxon>Fungiina</taxon>
        <taxon>Poritidae</taxon>
        <taxon>Porites</taxon>
    </lineage>
</organism>
<keyword evidence="3" id="KW-0732">Signal</keyword>
<feature type="chain" id="PRO_5046262814" description="SEA domain-containing protein" evidence="3">
    <location>
        <begin position="21"/>
        <end position="367"/>
    </location>
</feature>
<reference evidence="4 5" key="1">
    <citation type="submission" date="2022-05" db="EMBL/GenBank/DDBJ databases">
        <authorList>
            <consortium name="Genoscope - CEA"/>
            <person name="William W."/>
        </authorList>
    </citation>
    <scope>NUCLEOTIDE SEQUENCE [LARGE SCALE GENOMIC DNA]</scope>
</reference>
<accession>A0ABN8SVI8</accession>
<evidence type="ECO:0000313" key="5">
    <source>
        <dbReference type="Proteomes" id="UP001159427"/>
    </source>
</evidence>
<keyword evidence="5" id="KW-1185">Reference proteome</keyword>
<name>A0ABN8SVI8_9CNID</name>
<feature type="compositionally biased region" description="Polar residues" evidence="1">
    <location>
        <begin position="235"/>
        <end position="248"/>
    </location>
</feature>
<evidence type="ECO:0008006" key="6">
    <source>
        <dbReference type="Google" id="ProtNLM"/>
    </source>
</evidence>
<comment type="caution">
    <text evidence="4">The sequence shown here is derived from an EMBL/GenBank/DDBJ whole genome shotgun (WGS) entry which is preliminary data.</text>
</comment>